<dbReference type="AlphaFoldDB" id="A0A7M7RIS7"/>
<dbReference type="Pfam" id="PF00995">
    <property type="entry name" value="Sec1"/>
    <property type="match status" value="1"/>
</dbReference>
<dbReference type="Gene3D" id="3.40.50.1910">
    <property type="match status" value="2"/>
</dbReference>
<dbReference type="KEGG" id="spu:593702"/>
<dbReference type="FunCoup" id="A0A7M7RIS7">
    <property type="interactions" value="1946"/>
</dbReference>
<feature type="compositionally biased region" description="Basic and acidic residues" evidence="2">
    <location>
        <begin position="276"/>
        <end position="286"/>
    </location>
</feature>
<dbReference type="SUPFAM" id="SSF56815">
    <property type="entry name" value="Sec1/munc18-like (SM) proteins"/>
    <property type="match status" value="1"/>
</dbReference>
<dbReference type="OrthoDB" id="10262287at2759"/>
<reference evidence="3" key="2">
    <citation type="submission" date="2021-01" db="UniProtKB">
        <authorList>
            <consortium name="EnsemblMetazoa"/>
        </authorList>
    </citation>
    <scope>IDENTIFICATION</scope>
</reference>
<dbReference type="PANTHER" id="PTHR11679">
    <property type="entry name" value="VESICLE PROTEIN SORTING-ASSOCIATED"/>
    <property type="match status" value="1"/>
</dbReference>
<dbReference type="GO" id="GO:0006886">
    <property type="term" value="P:intracellular protein transport"/>
    <property type="evidence" value="ECO:0000318"/>
    <property type="project" value="GO_Central"/>
</dbReference>
<dbReference type="GO" id="GO:0005764">
    <property type="term" value="C:lysosome"/>
    <property type="evidence" value="ECO:0000318"/>
    <property type="project" value="GO_Central"/>
</dbReference>
<name>A0A7M7RIS7_STRPU</name>
<evidence type="ECO:0000256" key="2">
    <source>
        <dbReference type="SAM" id="MobiDB-lite"/>
    </source>
</evidence>
<comment type="similarity">
    <text evidence="1">Belongs to the STXBP/unc-18/SEC1 family.</text>
</comment>
<feature type="compositionally biased region" description="Low complexity" evidence="2">
    <location>
        <begin position="287"/>
        <end position="296"/>
    </location>
</feature>
<dbReference type="InterPro" id="IPR043154">
    <property type="entry name" value="Sec-1-like_dom1"/>
</dbReference>
<organism evidence="3 4">
    <name type="scientific">Strongylocentrotus purpuratus</name>
    <name type="common">Purple sea urchin</name>
    <dbReference type="NCBI Taxonomy" id="7668"/>
    <lineage>
        <taxon>Eukaryota</taxon>
        <taxon>Metazoa</taxon>
        <taxon>Echinodermata</taxon>
        <taxon>Eleutherozoa</taxon>
        <taxon>Echinozoa</taxon>
        <taxon>Echinoidea</taxon>
        <taxon>Euechinoidea</taxon>
        <taxon>Echinacea</taxon>
        <taxon>Camarodonta</taxon>
        <taxon>Echinidea</taxon>
        <taxon>Strongylocentrotidae</taxon>
        <taxon>Strongylocentrotus</taxon>
    </lineage>
</organism>
<dbReference type="InParanoid" id="A0A7M7RIS7"/>
<dbReference type="InterPro" id="IPR027482">
    <property type="entry name" value="Sec1-like_dom2"/>
</dbReference>
<dbReference type="Gene3D" id="1.25.40.850">
    <property type="match status" value="1"/>
</dbReference>
<dbReference type="GO" id="GO:0016192">
    <property type="term" value="P:vesicle-mediated transport"/>
    <property type="evidence" value="ECO:0000318"/>
    <property type="project" value="GO_Central"/>
</dbReference>
<dbReference type="EnsemblMetazoa" id="XM_030992020">
    <property type="protein sequence ID" value="XP_030847880"/>
    <property type="gene ID" value="LOC592506"/>
</dbReference>
<dbReference type="RefSeq" id="XP_030847880.1">
    <property type="nucleotide sequence ID" value="XM_030992020.1"/>
</dbReference>
<protein>
    <recommendedName>
        <fullName evidence="5">Vacuolar protein sorting-associated protein 33A</fullName>
    </recommendedName>
</protein>
<dbReference type="InterPro" id="IPR036045">
    <property type="entry name" value="Sec1-like_sf"/>
</dbReference>
<proteinExistence type="inferred from homology"/>
<dbReference type="GO" id="GO:0033263">
    <property type="term" value="C:CORVET complex"/>
    <property type="evidence" value="ECO:0000318"/>
    <property type="project" value="GO_Central"/>
</dbReference>
<accession>A0A7M7RIS7</accession>
<evidence type="ECO:0000256" key="1">
    <source>
        <dbReference type="ARBA" id="ARBA00009884"/>
    </source>
</evidence>
<dbReference type="Proteomes" id="UP000007110">
    <property type="component" value="Unassembled WGS sequence"/>
</dbReference>
<evidence type="ECO:0000313" key="3">
    <source>
        <dbReference type="EnsemblMetazoa" id="XP_798265"/>
    </source>
</evidence>
<dbReference type="InterPro" id="IPR043155">
    <property type="entry name" value="VPS33_dom3b"/>
</dbReference>
<reference evidence="4" key="1">
    <citation type="submission" date="2015-02" db="EMBL/GenBank/DDBJ databases">
        <title>Genome sequencing for Strongylocentrotus purpuratus.</title>
        <authorList>
            <person name="Murali S."/>
            <person name="Liu Y."/>
            <person name="Vee V."/>
            <person name="English A."/>
            <person name="Wang M."/>
            <person name="Skinner E."/>
            <person name="Han Y."/>
            <person name="Muzny D.M."/>
            <person name="Worley K.C."/>
            <person name="Gibbs R.A."/>
        </authorList>
    </citation>
    <scope>NUCLEOTIDE SEQUENCE</scope>
</reference>
<dbReference type="GeneID" id="592506"/>
<evidence type="ECO:0008006" key="5">
    <source>
        <dbReference type="Google" id="ProtNLM"/>
    </source>
</evidence>
<dbReference type="OMA" id="EFHIFFV"/>
<feature type="region of interest" description="Disordered" evidence="2">
    <location>
        <begin position="276"/>
        <end position="302"/>
    </location>
</feature>
<sequence length="627" mass="71334">MATHLVSGRVNLAFWREVARRELLDCLDKCIGSKAVVWDDFLTGPIGLIAEYSLLKEHEVDRMFPLRPGHLPLKSTSSGAGGNIQNVIFIVRPRLELMTIVADNIRKAEENPGRFRKEFHIYFVPRKSLLCERKLTELGVYGTLNTVGEYNLDLLPFDSDILSMESDSAFKDCYLQGDPTCMFHVAKSLMKLQALYGIIPNIYGKGECSRQVTDMIMRMRREMAGTERLISPQIDCLLLIDRNVDLLTPLMTQLTYEGLIDEIYGITNATVKLPPEKFAKKDDDPKQGQQQQQQQQDLPTEPKKVQLNSADELFSVIRDRNFHAVGPELSRRAKILSAQYEERKDAKSVSAIRQFVSKLHHIQAAKMSLATHTSIAELIKERTDKESFMDSLQTQQEFMNGIDTDKINSHIEDCIARKEPLIKVLRLLCMQSVTNNGLKPKIFDYYRKEILQTYGFENNLSLQQLERAGLLRVQEQKTYPTIRKTLKLVMEDVNEQNPTDISYVFSGYAPLSVRLAQFLARPGWRSIDEVLRLLPGPTIEEKQVLPTGLQKKRPMIGDSQGDSTKVTLIYFLGGVTYAEIAALRFLSQQEDAPTEFVIATTKIINGHNWLQSMLEVPQTSTETTPQR</sequence>
<dbReference type="Gene3D" id="3.40.50.2060">
    <property type="match status" value="1"/>
</dbReference>
<dbReference type="GeneID" id="593702"/>
<dbReference type="KEGG" id="spu:592506"/>
<evidence type="ECO:0000313" key="4">
    <source>
        <dbReference type="Proteomes" id="UP000007110"/>
    </source>
</evidence>
<dbReference type="EnsemblMetazoa" id="XM_793172">
    <property type="protein sequence ID" value="XP_798265"/>
    <property type="gene ID" value="LOC593702"/>
</dbReference>
<keyword evidence="4" id="KW-1185">Reference proteome</keyword>
<dbReference type="FunFam" id="3.40.50.1910:FF:000005">
    <property type="entry name" value="vacuolar protein sorting-associated protein 33A isoform X1"/>
    <property type="match status" value="1"/>
</dbReference>
<dbReference type="RefSeq" id="XP_798265.2">
    <property type="nucleotide sequence ID" value="XM_793172.5"/>
</dbReference>
<dbReference type="InterPro" id="IPR001619">
    <property type="entry name" value="Sec1-like"/>
</dbReference>